<organism evidence="1 2">
    <name type="scientific">Brachionus plicatilis</name>
    <name type="common">Marine rotifer</name>
    <name type="synonym">Brachionus muelleri</name>
    <dbReference type="NCBI Taxonomy" id="10195"/>
    <lineage>
        <taxon>Eukaryota</taxon>
        <taxon>Metazoa</taxon>
        <taxon>Spiralia</taxon>
        <taxon>Gnathifera</taxon>
        <taxon>Rotifera</taxon>
        <taxon>Eurotatoria</taxon>
        <taxon>Monogononta</taxon>
        <taxon>Pseudotrocha</taxon>
        <taxon>Ploima</taxon>
        <taxon>Brachionidae</taxon>
        <taxon>Brachionus</taxon>
    </lineage>
</organism>
<evidence type="ECO:0000313" key="1">
    <source>
        <dbReference type="EMBL" id="RNA01772.1"/>
    </source>
</evidence>
<gene>
    <name evidence="1" type="ORF">BpHYR1_015509</name>
</gene>
<name>A0A3M7PRL3_BRAPC</name>
<sequence>MNGFNKINHFDIANLRLNIEIAIKVEENRKIVNLMQANPYPKLRAHEHLSRGIFIFCPLLKISNFWNELKGLLRIINQKSELEAKQIVSEFHSAVLFLTFKSILSNFLSQGRINFVKRNQIGKKLLMNQQTPFKCHLKFFKILILFIRKLTVSLRIFLSLLKKFSEKIKK</sequence>
<dbReference type="EMBL" id="REGN01009176">
    <property type="protein sequence ID" value="RNA01772.1"/>
    <property type="molecule type" value="Genomic_DNA"/>
</dbReference>
<dbReference type="AlphaFoldDB" id="A0A3M7PRL3"/>
<reference evidence="1 2" key="1">
    <citation type="journal article" date="2018" name="Sci. Rep.">
        <title>Genomic signatures of local adaptation to the degree of environmental predictability in rotifers.</title>
        <authorList>
            <person name="Franch-Gras L."/>
            <person name="Hahn C."/>
            <person name="Garcia-Roger E.M."/>
            <person name="Carmona M.J."/>
            <person name="Serra M."/>
            <person name="Gomez A."/>
        </authorList>
    </citation>
    <scope>NUCLEOTIDE SEQUENCE [LARGE SCALE GENOMIC DNA]</scope>
    <source>
        <strain evidence="1">HYR1</strain>
    </source>
</reference>
<comment type="caution">
    <text evidence="1">The sequence shown here is derived from an EMBL/GenBank/DDBJ whole genome shotgun (WGS) entry which is preliminary data.</text>
</comment>
<accession>A0A3M7PRL3</accession>
<dbReference type="Proteomes" id="UP000276133">
    <property type="component" value="Unassembled WGS sequence"/>
</dbReference>
<protein>
    <submittedName>
        <fullName evidence="1">Uncharacterized protein</fullName>
    </submittedName>
</protein>
<proteinExistence type="predicted"/>
<evidence type="ECO:0000313" key="2">
    <source>
        <dbReference type="Proteomes" id="UP000276133"/>
    </source>
</evidence>
<keyword evidence="2" id="KW-1185">Reference proteome</keyword>